<comment type="catalytic activity">
    <reaction evidence="1">
        <text>5-oxo-L-proline + ATP + 2 H2O = L-glutamate + ADP + phosphate + H(+)</text>
        <dbReference type="Rhea" id="RHEA:10348"/>
        <dbReference type="ChEBI" id="CHEBI:15377"/>
        <dbReference type="ChEBI" id="CHEBI:15378"/>
        <dbReference type="ChEBI" id="CHEBI:29985"/>
        <dbReference type="ChEBI" id="CHEBI:30616"/>
        <dbReference type="ChEBI" id="CHEBI:43474"/>
        <dbReference type="ChEBI" id="CHEBI:58402"/>
        <dbReference type="ChEBI" id="CHEBI:456216"/>
        <dbReference type="EC" id="3.5.2.9"/>
    </reaction>
</comment>
<keyword evidence="1" id="KW-0067">ATP-binding</keyword>
<dbReference type="RefSeq" id="WP_349587908.1">
    <property type="nucleotide sequence ID" value="NZ_JBEFLD010000005.1"/>
</dbReference>
<dbReference type="NCBIfam" id="NF003816">
    <property type="entry name" value="PRK05406.1-5"/>
    <property type="match status" value="1"/>
</dbReference>
<comment type="subunit">
    <text evidence="1">Forms a complex composed of PxpA, PxpB and PxpC.</text>
</comment>
<protein>
    <recommendedName>
        <fullName evidence="1">5-oxoprolinase subunit A</fullName>
        <shortName evidence="1">5-OPase subunit A</shortName>
        <ecNumber evidence="1">3.5.2.9</ecNumber>
    </recommendedName>
    <alternativeName>
        <fullName evidence="1">5-oxoprolinase (ATP-hydrolyzing) subunit A</fullName>
    </alternativeName>
</protein>
<accession>A0ABV1M4Z7</accession>
<dbReference type="Gene3D" id="3.20.20.370">
    <property type="entry name" value="Glycoside hydrolase/deacetylase"/>
    <property type="match status" value="1"/>
</dbReference>
<dbReference type="InterPro" id="IPR011330">
    <property type="entry name" value="Glyco_hydro/deAcase_b/a-brl"/>
</dbReference>
<name>A0ABV1M4Z7_9NEIS</name>
<dbReference type="Pfam" id="PF03746">
    <property type="entry name" value="LamB_YcsF"/>
    <property type="match status" value="1"/>
</dbReference>
<organism evidence="2 3">
    <name type="scientific">Vogesella oryzagri</name>
    <dbReference type="NCBI Taxonomy" id="3160864"/>
    <lineage>
        <taxon>Bacteria</taxon>
        <taxon>Pseudomonadati</taxon>
        <taxon>Pseudomonadota</taxon>
        <taxon>Betaproteobacteria</taxon>
        <taxon>Neisseriales</taxon>
        <taxon>Chromobacteriaceae</taxon>
        <taxon>Vogesella</taxon>
    </lineage>
</organism>
<evidence type="ECO:0000256" key="1">
    <source>
        <dbReference type="HAMAP-Rule" id="MF_00691"/>
    </source>
</evidence>
<keyword evidence="1" id="KW-0547">Nucleotide-binding</keyword>
<dbReference type="EMBL" id="JBEFLD010000005">
    <property type="protein sequence ID" value="MEQ6291287.1"/>
    <property type="molecule type" value="Genomic_DNA"/>
</dbReference>
<keyword evidence="3" id="KW-1185">Reference proteome</keyword>
<dbReference type="PANTHER" id="PTHR30292:SF0">
    <property type="entry name" value="5-OXOPROLINASE SUBUNIT A"/>
    <property type="match status" value="1"/>
</dbReference>
<gene>
    <name evidence="1 2" type="primary">pxpA</name>
    <name evidence="2" type="ORF">ABNW52_11755</name>
</gene>
<evidence type="ECO:0000313" key="2">
    <source>
        <dbReference type="EMBL" id="MEQ6291287.1"/>
    </source>
</evidence>
<dbReference type="EC" id="3.5.2.9" evidence="1"/>
<evidence type="ECO:0000313" key="3">
    <source>
        <dbReference type="Proteomes" id="UP001433638"/>
    </source>
</evidence>
<dbReference type="HAMAP" id="MF_00691">
    <property type="entry name" value="PxpA"/>
    <property type="match status" value="1"/>
</dbReference>
<dbReference type="NCBIfam" id="NF003815">
    <property type="entry name" value="PRK05406.1-4"/>
    <property type="match status" value="1"/>
</dbReference>
<dbReference type="SUPFAM" id="SSF88713">
    <property type="entry name" value="Glycoside hydrolase/deacetylase"/>
    <property type="match status" value="1"/>
</dbReference>
<sequence>MHIDLNADLGEGCGDDAAILACVSSANIACGWHAGDAATMRAAVRAALALGVAIGAHPSFPDRNNFGRSAMQRTPAQVHADISAQLAALAAIVAEEGGRLAHVKPHGALYNQAARDAVLADAIAAAVRDFDPALKLMGLAGSELTAAARRHGLIAIEEVFADRGYLADSSLAPRDTPGAVIADADRALAQTLQLVQHGSVHSLDGHRIALRADSVCLHGDGAHALAFARLLRQQLQARGIAIHPA</sequence>
<comment type="similarity">
    <text evidence="1">Belongs to the LamB/PxpA family.</text>
</comment>
<comment type="caution">
    <text evidence="2">The sequence shown here is derived from an EMBL/GenBank/DDBJ whole genome shotgun (WGS) entry which is preliminary data.</text>
</comment>
<proteinExistence type="inferred from homology"/>
<comment type="function">
    <text evidence="1">Catalyzes the cleavage of 5-oxoproline to form L-glutamate coupled to the hydrolysis of ATP to ADP and inorganic phosphate.</text>
</comment>
<reference evidence="2" key="1">
    <citation type="submission" date="2024-06" db="EMBL/GenBank/DDBJ databases">
        <title>Genome sequence of Vogesella sp. MAHUQ-64.</title>
        <authorList>
            <person name="Huq M.A."/>
        </authorList>
    </citation>
    <scope>NUCLEOTIDE SEQUENCE</scope>
    <source>
        <strain evidence="2">MAHUQ-64</strain>
    </source>
</reference>
<dbReference type="Proteomes" id="UP001433638">
    <property type="component" value="Unassembled WGS sequence"/>
</dbReference>
<dbReference type="PANTHER" id="PTHR30292">
    <property type="entry name" value="UNCHARACTERIZED PROTEIN YBGL-RELATED"/>
    <property type="match status" value="1"/>
</dbReference>
<dbReference type="InterPro" id="IPR005501">
    <property type="entry name" value="LamB/YcsF/PxpA-like"/>
</dbReference>
<dbReference type="GO" id="GO:0017168">
    <property type="term" value="F:5-oxoprolinase (ATP-hydrolyzing) activity"/>
    <property type="evidence" value="ECO:0007669"/>
    <property type="project" value="UniProtKB-EC"/>
</dbReference>
<keyword evidence="1 2" id="KW-0378">Hydrolase</keyword>
<dbReference type="NCBIfam" id="NF003814">
    <property type="entry name" value="PRK05406.1-3"/>
    <property type="match status" value="1"/>
</dbReference>